<feature type="domain" description="C2H2-type" evidence="14">
    <location>
        <begin position="507"/>
        <end position="536"/>
    </location>
</feature>
<comment type="caution">
    <text evidence="15">The sequence shown here is derived from an EMBL/GenBank/DDBJ whole genome shotgun (WGS) entry which is preliminary data.</text>
</comment>
<evidence type="ECO:0000259" key="14">
    <source>
        <dbReference type="PROSITE" id="PS50157"/>
    </source>
</evidence>
<feature type="domain" description="C2H2-type" evidence="14">
    <location>
        <begin position="337"/>
        <end position="364"/>
    </location>
</feature>
<dbReference type="GO" id="GO:0008270">
    <property type="term" value="F:zinc ion binding"/>
    <property type="evidence" value="ECO:0007669"/>
    <property type="project" value="UniProtKB-KW"/>
</dbReference>
<feature type="region of interest" description="Disordered" evidence="12">
    <location>
        <begin position="140"/>
        <end position="164"/>
    </location>
</feature>
<feature type="domain" description="C2H2-type" evidence="14">
    <location>
        <begin position="421"/>
        <end position="449"/>
    </location>
</feature>
<dbReference type="SMART" id="SM00225">
    <property type="entry name" value="BTB"/>
    <property type="match status" value="1"/>
</dbReference>
<evidence type="ECO:0000256" key="2">
    <source>
        <dbReference type="ARBA" id="ARBA00004123"/>
    </source>
</evidence>
<comment type="subcellular location">
    <subcellularLocation>
        <location evidence="2">Nucleus</location>
    </subcellularLocation>
</comment>
<dbReference type="Pfam" id="PF00096">
    <property type="entry name" value="zf-C2H2"/>
    <property type="match status" value="1"/>
</dbReference>
<evidence type="ECO:0000256" key="11">
    <source>
        <dbReference type="PROSITE-ProRule" id="PRU00042"/>
    </source>
</evidence>
<feature type="domain" description="C2H2-type" evidence="14">
    <location>
        <begin position="478"/>
        <end position="505"/>
    </location>
</feature>
<dbReference type="Gene3D" id="3.30.160.60">
    <property type="entry name" value="Classic Zinc Finger"/>
    <property type="match status" value="5"/>
</dbReference>
<evidence type="ECO:0000256" key="9">
    <source>
        <dbReference type="ARBA" id="ARBA00023163"/>
    </source>
</evidence>
<dbReference type="FunFam" id="3.30.160.60:FF:000145">
    <property type="entry name" value="Zinc finger protein 574"/>
    <property type="match status" value="1"/>
</dbReference>
<dbReference type="SMART" id="SM00355">
    <property type="entry name" value="ZnF_C2H2"/>
    <property type="match status" value="6"/>
</dbReference>
<dbReference type="PANTHER" id="PTHR24394:SF44">
    <property type="entry name" value="ZINC FINGER PROTEIN 271-LIKE"/>
    <property type="match status" value="1"/>
</dbReference>
<organism evidence="15 16">
    <name type="scientific">Armadillidium nasatum</name>
    <dbReference type="NCBI Taxonomy" id="96803"/>
    <lineage>
        <taxon>Eukaryota</taxon>
        <taxon>Metazoa</taxon>
        <taxon>Ecdysozoa</taxon>
        <taxon>Arthropoda</taxon>
        <taxon>Crustacea</taxon>
        <taxon>Multicrustacea</taxon>
        <taxon>Malacostraca</taxon>
        <taxon>Eumalacostraca</taxon>
        <taxon>Peracarida</taxon>
        <taxon>Isopoda</taxon>
        <taxon>Oniscidea</taxon>
        <taxon>Crinocheta</taxon>
        <taxon>Armadillidiidae</taxon>
        <taxon>Armadillidium</taxon>
    </lineage>
</organism>
<dbReference type="SUPFAM" id="SSF54695">
    <property type="entry name" value="POZ domain"/>
    <property type="match status" value="1"/>
</dbReference>
<gene>
    <name evidence="15" type="ORF">Anas_01183</name>
</gene>
<dbReference type="InterPro" id="IPR013087">
    <property type="entry name" value="Znf_C2H2_type"/>
</dbReference>
<dbReference type="OrthoDB" id="6425912at2759"/>
<evidence type="ECO:0000256" key="12">
    <source>
        <dbReference type="SAM" id="MobiDB-lite"/>
    </source>
</evidence>
<evidence type="ECO:0000256" key="3">
    <source>
        <dbReference type="ARBA" id="ARBA00022723"/>
    </source>
</evidence>
<evidence type="ECO:0000256" key="5">
    <source>
        <dbReference type="ARBA" id="ARBA00022771"/>
    </source>
</evidence>
<evidence type="ECO:0000256" key="4">
    <source>
        <dbReference type="ARBA" id="ARBA00022737"/>
    </source>
</evidence>
<dbReference type="GO" id="GO:0003677">
    <property type="term" value="F:DNA binding"/>
    <property type="evidence" value="ECO:0007669"/>
    <property type="project" value="UniProtKB-KW"/>
</dbReference>
<dbReference type="InterPro" id="IPR036236">
    <property type="entry name" value="Znf_C2H2_sf"/>
</dbReference>
<evidence type="ECO:0000313" key="16">
    <source>
        <dbReference type="Proteomes" id="UP000326759"/>
    </source>
</evidence>
<dbReference type="Gene3D" id="3.30.710.10">
    <property type="entry name" value="Potassium Channel Kv1.1, Chain A"/>
    <property type="match status" value="1"/>
</dbReference>
<evidence type="ECO:0000313" key="15">
    <source>
        <dbReference type="EMBL" id="KAB7507782.1"/>
    </source>
</evidence>
<protein>
    <submittedName>
        <fullName evidence="15">Zinc finger protein</fullName>
    </submittedName>
</protein>
<keyword evidence="7" id="KW-0805">Transcription regulation</keyword>
<dbReference type="FunFam" id="3.30.160.60:FF:000100">
    <property type="entry name" value="Zinc finger 45-like"/>
    <property type="match status" value="1"/>
</dbReference>
<dbReference type="PROSITE" id="PS50097">
    <property type="entry name" value="BTB"/>
    <property type="match status" value="1"/>
</dbReference>
<proteinExistence type="predicted"/>
<keyword evidence="5 11" id="KW-0863">Zinc-finger</keyword>
<evidence type="ECO:0000256" key="8">
    <source>
        <dbReference type="ARBA" id="ARBA00023125"/>
    </source>
</evidence>
<dbReference type="AlphaFoldDB" id="A0A5N5TNS5"/>
<feature type="domain" description="BTB" evidence="13">
    <location>
        <begin position="30"/>
        <end position="95"/>
    </location>
</feature>
<comment type="function">
    <text evidence="1">May be involved in transcriptional regulation.</text>
</comment>
<keyword evidence="10" id="KW-0539">Nucleus</keyword>
<evidence type="ECO:0000256" key="6">
    <source>
        <dbReference type="ARBA" id="ARBA00022833"/>
    </source>
</evidence>
<dbReference type="Proteomes" id="UP000326759">
    <property type="component" value="Unassembled WGS sequence"/>
</dbReference>
<name>A0A5N5TNS5_9CRUS</name>
<dbReference type="SUPFAM" id="SSF57667">
    <property type="entry name" value="beta-beta-alpha zinc fingers"/>
    <property type="match status" value="3"/>
</dbReference>
<dbReference type="InterPro" id="IPR000210">
    <property type="entry name" value="BTB/POZ_dom"/>
</dbReference>
<sequence length="537" mass="61922">MTGHLCLKWNNHCSAFINSISNIQVKEKFCDATIVCQGKYFPVHRIILTTCSEYFEEIFDRMECQHPYVVFKDIDAVEMELLLSYMYQGEINVVQEKLPYLIKAAEALKIKGLAVPDDLPLDDDQLERITCSEVEEGSLPRKQFDEKGKKNGSKDTEGYRNVHGENSHGFSISAVVNEGIANKDVQPTEIGHYRNLAHVAQASNIHAPMKDDSIHKPEVNITNNDAGCSYINTNMTPGSENVFSAEQPAPVWTDFQQQIIESFPKTERPADSELVYEDSKNASFIEQEEPLDFPNTKEQTKKSKGLYHKCSFCPYKSYNKASVTLHTRFKHTGEKPFACSFCPKRFVTKLILNRHIRTHTGEKQYKCSHCSFECIQKIQCISQEHLPNYQQRAKFLPPSGNQEKQEPRFDVYGSTSNKLIHHCAYCPYKSYDKSRVTTHTRFKHTRERPFACSYCPKRFVTKLILNRHMQTHTGEKQFQCNQCSFKCIQKVHLQKHMISHTGEKKVYQCEHCSRTFSQLASFKRHQNSDIKCYENAA</sequence>
<dbReference type="PANTHER" id="PTHR24394">
    <property type="entry name" value="ZINC FINGER PROTEIN"/>
    <property type="match status" value="1"/>
</dbReference>
<feature type="domain" description="C2H2-type" evidence="14">
    <location>
        <begin position="308"/>
        <end position="336"/>
    </location>
</feature>
<keyword evidence="3" id="KW-0479">Metal-binding</keyword>
<dbReference type="PROSITE" id="PS50157">
    <property type="entry name" value="ZINC_FINGER_C2H2_2"/>
    <property type="match status" value="6"/>
</dbReference>
<dbReference type="InterPro" id="IPR011333">
    <property type="entry name" value="SKP1/BTB/POZ_sf"/>
</dbReference>
<keyword evidence="4" id="KW-0677">Repeat</keyword>
<keyword evidence="9" id="KW-0804">Transcription</keyword>
<evidence type="ECO:0000256" key="7">
    <source>
        <dbReference type="ARBA" id="ARBA00023015"/>
    </source>
</evidence>
<dbReference type="EMBL" id="SEYY01000215">
    <property type="protein sequence ID" value="KAB7507782.1"/>
    <property type="molecule type" value="Genomic_DNA"/>
</dbReference>
<evidence type="ECO:0000259" key="13">
    <source>
        <dbReference type="PROSITE" id="PS50097"/>
    </source>
</evidence>
<dbReference type="CDD" id="cd18315">
    <property type="entry name" value="BTB_POZ_BAB-like"/>
    <property type="match status" value="1"/>
</dbReference>
<evidence type="ECO:0000256" key="10">
    <source>
        <dbReference type="ARBA" id="ARBA00023242"/>
    </source>
</evidence>
<dbReference type="PROSITE" id="PS00028">
    <property type="entry name" value="ZINC_FINGER_C2H2_1"/>
    <property type="match status" value="3"/>
</dbReference>
<reference evidence="15 16" key="1">
    <citation type="journal article" date="2019" name="PLoS Biol.">
        <title>Sex chromosomes control vertical transmission of feminizing Wolbachia symbionts in an isopod.</title>
        <authorList>
            <person name="Becking T."/>
            <person name="Chebbi M.A."/>
            <person name="Giraud I."/>
            <person name="Moumen B."/>
            <person name="Laverre T."/>
            <person name="Caubet Y."/>
            <person name="Peccoud J."/>
            <person name="Gilbert C."/>
            <person name="Cordaux R."/>
        </authorList>
    </citation>
    <scope>NUCLEOTIDE SEQUENCE [LARGE SCALE GENOMIC DNA]</scope>
    <source>
        <strain evidence="15">ANa2</strain>
        <tissue evidence="15">Whole body excluding digestive tract and cuticle</tissue>
    </source>
</reference>
<keyword evidence="6" id="KW-0862">Zinc</keyword>
<dbReference type="GO" id="GO:0000981">
    <property type="term" value="F:DNA-binding transcription factor activity, RNA polymerase II-specific"/>
    <property type="evidence" value="ECO:0007669"/>
    <property type="project" value="TreeGrafter"/>
</dbReference>
<dbReference type="Pfam" id="PF13894">
    <property type="entry name" value="zf-C2H2_4"/>
    <property type="match status" value="2"/>
</dbReference>
<dbReference type="Pfam" id="PF00651">
    <property type="entry name" value="BTB"/>
    <property type="match status" value="1"/>
</dbReference>
<dbReference type="FunFam" id="3.30.160.60:FF:000097">
    <property type="entry name" value="Zinc finger protein"/>
    <property type="match status" value="1"/>
</dbReference>
<feature type="domain" description="C2H2-type" evidence="14">
    <location>
        <begin position="450"/>
        <end position="477"/>
    </location>
</feature>
<keyword evidence="16" id="KW-1185">Reference proteome</keyword>
<accession>A0A5N5TNS5</accession>
<keyword evidence="8" id="KW-0238">DNA-binding</keyword>
<dbReference type="GO" id="GO:0005634">
    <property type="term" value="C:nucleus"/>
    <property type="evidence" value="ECO:0007669"/>
    <property type="project" value="UniProtKB-SubCell"/>
</dbReference>
<evidence type="ECO:0000256" key="1">
    <source>
        <dbReference type="ARBA" id="ARBA00003767"/>
    </source>
</evidence>